<dbReference type="Proteomes" id="UP001341840">
    <property type="component" value="Unassembled WGS sequence"/>
</dbReference>
<sequence>MVNLLVGSHLSSHKLSLGSLIPTVSPKTTKIPDISLHIIVSSTQHLTIHCLTLMKSSARKEEEREYGKQKRKRGEEGEDGAGRMRAAVAFAAKRKAESRERVAKMVDIVAAVELLCRHRRSWKEPPPLIKMRGRGGHRDRAQKTRSTWKVLSLLRRAFPSLSVPPAATLISRNMMESPMHKLKLTL</sequence>
<comment type="caution">
    <text evidence="2">The sequence shown here is derived from an EMBL/GenBank/DDBJ whole genome shotgun (WGS) entry which is preliminary data.</text>
</comment>
<keyword evidence="3" id="KW-1185">Reference proteome</keyword>
<gene>
    <name evidence="2" type="ORF">PIB30_060832</name>
</gene>
<name>A0ABU6SKQ1_9FABA</name>
<evidence type="ECO:0000313" key="2">
    <source>
        <dbReference type="EMBL" id="MED6136990.1"/>
    </source>
</evidence>
<feature type="compositionally biased region" description="Basic and acidic residues" evidence="1">
    <location>
        <begin position="59"/>
        <end position="68"/>
    </location>
</feature>
<reference evidence="2 3" key="1">
    <citation type="journal article" date="2023" name="Plants (Basel)">
        <title>Bridging the Gap: Combining Genomics and Transcriptomics Approaches to Understand Stylosanthes scabra, an Orphan Legume from the Brazilian Caatinga.</title>
        <authorList>
            <person name="Ferreira-Neto J.R.C."/>
            <person name="da Silva M.D."/>
            <person name="Binneck E."/>
            <person name="de Melo N.F."/>
            <person name="da Silva R.H."/>
            <person name="de Melo A.L.T.M."/>
            <person name="Pandolfi V."/>
            <person name="Bustamante F.O."/>
            <person name="Brasileiro-Vidal A.C."/>
            <person name="Benko-Iseppon A.M."/>
        </authorList>
    </citation>
    <scope>NUCLEOTIDE SEQUENCE [LARGE SCALE GENOMIC DNA]</scope>
    <source>
        <tissue evidence="2">Leaves</tissue>
    </source>
</reference>
<organism evidence="2 3">
    <name type="scientific">Stylosanthes scabra</name>
    <dbReference type="NCBI Taxonomy" id="79078"/>
    <lineage>
        <taxon>Eukaryota</taxon>
        <taxon>Viridiplantae</taxon>
        <taxon>Streptophyta</taxon>
        <taxon>Embryophyta</taxon>
        <taxon>Tracheophyta</taxon>
        <taxon>Spermatophyta</taxon>
        <taxon>Magnoliopsida</taxon>
        <taxon>eudicotyledons</taxon>
        <taxon>Gunneridae</taxon>
        <taxon>Pentapetalae</taxon>
        <taxon>rosids</taxon>
        <taxon>fabids</taxon>
        <taxon>Fabales</taxon>
        <taxon>Fabaceae</taxon>
        <taxon>Papilionoideae</taxon>
        <taxon>50 kb inversion clade</taxon>
        <taxon>dalbergioids sensu lato</taxon>
        <taxon>Dalbergieae</taxon>
        <taxon>Pterocarpus clade</taxon>
        <taxon>Stylosanthes</taxon>
    </lineage>
</organism>
<feature type="region of interest" description="Disordered" evidence="1">
    <location>
        <begin position="59"/>
        <end position="82"/>
    </location>
</feature>
<dbReference type="EMBL" id="JASCZI010060958">
    <property type="protein sequence ID" value="MED6136990.1"/>
    <property type="molecule type" value="Genomic_DNA"/>
</dbReference>
<proteinExistence type="predicted"/>
<evidence type="ECO:0000256" key="1">
    <source>
        <dbReference type="SAM" id="MobiDB-lite"/>
    </source>
</evidence>
<protein>
    <submittedName>
        <fullName evidence="2">Uncharacterized protein</fullName>
    </submittedName>
</protein>
<evidence type="ECO:0000313" key="3">
    <source>
        <dbReference type="Proteomes" id="UP001341840"/>
    </source>
</evidence>
<accession>A0ABU6SKQ1</accession>